<dbReference type="OrthoDB" id="6378399at2759"/>
<proteinExistence type="predicted"/>
<evidence type="ECO:0000256" key="1">
    <source>
        <dbReference type="ARBA" id="ARBA00004141"/>
    </source>
</evidence>
<keyword evidence="3 5" id="KW-1133">Transmembrane helix</keyword>
<comment type="subcellular location">
    <subcellularLocation>
        <location evidence="1">Membrane</location>
        <topology evidence="1">Multi-pass membrane protein</topology>
    </subcellularLocation>
</comment>
<dbReference type="Gene3D" id="1.20.1740.10">
    <property type="entry name" value="Amino acid/polyamine transporter I"/>
    <property type="match status" value="1"/>
</dbReference>
<dbReference type="EMBL" id="OA882962">
    <property type="protein sequence ID" value="CAD7277501.1"/>
    <property type="molecule type" value="Genomic_DNA"/>
</dbReference>
<dbReference type="GO" id="GO:0015179">
    <property type="term" value="F:L-amino acid transmembrane transporter activity"/>
    <property type="evidence" value="ECO:0007669"/>
    <property type="project" value="TreeGrafter"/>
</dbReference>
<evidence type="ECO:0000256" key="2">
    <source>
        <dbReference type="ARBA" id="ARBA00022692"/>
    </source>
</evidence>
<evidence type="ECO:0008006" key="8">
    <source>
        <dbReference type="Google" id="ProtNLM"/>
    </source>
</evidence>
<evidence type="ECO:0000256" key="4">
    <source>
        <dbReference type="ARBA" id="ARBA00023136"/>
    </source>
</evidence>
<feature type="transmembrane region" description="Helical" evidence="5">
    <location>
        <begin position="109"/>
        <end position="131"/>
    </location>
</feature>
<dbReference type="Proteomes" id="UP000678499">
    <property type="component" value="Unassembled WGS sequence"/>
</dbReference>
<dbReference type="InterPro" id="IPR002293">
    <property type="entry name" value="AA/rel_permease1"/>
</dbReference>
<gene>
    <name evidence="6" type="ORF">NMOB1V02_LOCUS5232</name>
</gene>
<feature type="transmembrane region" description="Helical" evidence="5">
    <location>
        <begin position="29"/>
        <end position="47"/>
    </location>
</feature>
<evidence type="ECO:0000313" key="6">
    <source>
        <dbReference type="EMBL" id="CAD7277501.1"/>
    </source>
</evidence>
<keyword evidence="4 5" id="KW-0472">Membrane</keyword>
<dbReference type="EMBL" id="CAJPEX010000925">
    <property type="protein sequence ID" value="CAG0917653.1"/>
    <property type="molecule type" value="Genomic_DNA"/>
</dbReference>
<evidence type="ECO:0000256" key="3">
    <source>
        <dbReference type="ARBA" id="ARBA00022989"/>
    </source>
</evidence>
<dbReference type="PANTHER" id="PTHR11785">
    <property type="entry name" value="AMINO ACID TRANSPORTER"/>
    <property type="match status" value="1"/>
</dbReference>
<dbReference type="AlphaFoldDB" id="A0A7R9BLF8"/>
<dbReference type="Pfam" id="PF13520">
    <property type="entry name" value="AA_permease_2"/>
    <property type="match status" value="1"/>
</dbReference>
<dbReference type="PANTHER" id="PTHR11785:SF512">
    <property type="entry name" value="SOBREMESA, ISOFORM B"/>
    <property type="match status" value="1"/>
</dbReference>
<protein>
    <recommendedName>
        <fullName evidence="8">B(0,+)-type amino acid transporter 1</fullName>
    </recommendedName>
</protein>
<keyword evidence="7" id="KW-1185">Reference proteome</keyword>
<evidence type="ECO:0000256" key="5">
    <source>
        <dbReference type="SAM" id="Phobius"/>
    </source>
</evidence>
<evidence type="ECO:0000313" key="7">
    <source>
        <dbReference type="Proteomes" id="UP000678499"/>
    </source>
</evidence>
<sequence>MYLAVSLPTVLAAFINCYNVKLATRVQTFFTGAKLLAIVIIVIGGIYKIAEGHGENLIPDFEKTGDIGNLASAFYSGLWAYDGWNNMNFVTEEIENPHVNFISRNLPRAIMIALPLVTLCYTLVNIAYLSVMTPAEIIASKAVAVTFGERVLGKAAFIMPLAVAFSTFGAANGSAFTIGRLVLMSYAAAKEGHMVDVLAYVNVKSLSPSPAIVFNAILAVTMIMTGDIRNLIDFVSFTTWIFYGLSMVSLMIMRRTKKDTRRPYKGDAQQVPNK</sequence>
<name>A0A7R9BLF8_9CRUS</name>
<accession>A0A7R9BLF8</accession>
<feature type="transmembrane region" description="Helical" evidence="5">
    <location>
        <begin position="234"/>
        <end position="253"/>
    </location>
</feature>
<keyword evidence="2 5" id="KW-0812">Transmembrane</keyword>
<feature type="transmembrane region" description="Helical" evidence="5">
    <location>
        <begin position="151"/>
        <end position="171"/>
    </location>
</feature>
<dbReference type="InterPro" id="IPR050598">
    <property type="entry name" value="AminoAcid_Transporter"/>
</dbReference>
<reference evidence="6" key="1">
    <citation type="submission" date="2020-11" db="EMBL/GenBank/DDBJ databases">
        <authorList>
            <person name="Tran Van P."/>
        </authorList>
    </citation>
    <scope>NUCLEOTIDE SEQUENCE</scope>
</reference>
<dbReference type="GO" id="GO:0016020">
    <property type="term" value="C:membrane"/>
    <property type="evidence" value="ECO:0007669"/>
    <property type="project" value="UniProtKB-SubCell"/>
</dbReference>
<organism evidence="6">
    <name type="scientific">Notodromas monacha</name>
    <dbReference type="NCBI Taxonomy" id="399045"/>
    <lineage>
        <taxon>Eukaryota</taxon>
        <taxon>Metazoa</taxon>
        <taxon>Ecdysozoa</taxon>
        <taxon>Arthropoda</taxon>
        <taxon>Crustacea</taxon>
        <taxon>Oligostraca</taxon>
        <taxon>Ostracoda</taxon>
        <taxon>Podocopa</taxon>
        <taxon>Podocopida</taxon>
        <taxon>Cypridocopina</taxon>
        <taxon>Cypridoidea</taxon>
        <taxon>Cyprididae</taxon>
        <taxon>Notodromas</taxon>
    </lineage>
</organism>